<evidence type="ECO:0000313" key="3">
    <source>
        <dbReference type="Proteomes" id="UP001271007"/>
    </source>
</evidence>
<feature type="compositionally biased region" description="Low complexity" evidence="1">
    <location>
        <begin position="341"/>
        <end position="352"/>
    </location>
</feature>
<feature type="compositionally biased region" description="Low complexity" evidence="1">
    <location>
        <begin position="243"/>
        <end position="261"/>
    </location>
</feature>
<protein>
    <submittedName>
        <fullName evidence="2">Uncharacterized protein</fullName>
    </submittedName>
</protein>
<organism evidence="2 3">
    <name type="scientific">Extremus antarcticus</name>
    <dbReference type="NCBI Taxonomy" id="702011"/>
    <lineage>
        <taxon>Eukaryota</taxon>
        <taxon>Fungi</taxon>
        <taxon>Dikarya</taxon>
        <taxon>Ascomycota</taxon>
        <taxon>Pezizomycotina</taxon>
        <taxon>Dothideomycetes</taxon>
        <taxon>Dothideomycetidae</taxon>
        <taxon>Mycosphaerellales</taxon>
        <taxon>Extremaceae</taxon>
        <taxon>Extremus</taxon>
    </lineage>
</organism>
<dbReference type="EMBL" id="JAWDJX010000010">
    <property type="protein sequence ID" value="KAK3054917.1"/>
    <property type="molecule type" value="Genomic_DNA"/>
</dbReference>
<feature type="region of interest" description="Disordered" evidence="1">
    <location>
        <begin position="601"/>
        <end position="637"/>
    </location>
</feature>
<comment type="caution">
    <text evidence="2">The sequence shown here is derived from an EMBL/GenBank/DDBJ whole genome shotgun (WGS) entry which is preliminary data.</text>
</comment>
<feature type="compositionally biased region" description="Polar residues" evidence="1">
    <location>
        <begin position="212"/>
        <end position="222"/>
    </location>
</feature>
<feature type="compositionally biased region" description="Polar residues" evidence="1">
    <location>
        <begin position="329"/>
        <end position="340"/>
    </location>
</feature>
<evidence type="ECO:0000256" key="1">
    <source>
        <dbReference type="SAM" id="MobiDB-lite"/>
    </source>
</evidence>
<evidence type="ECO:0000313" key="2">
    <source>
        <dbReference type="EMBL" id="KAK3054917.1"/>
    </source>
</evidence>
<reference evidence="2" key="1">
    <citation type="submission" date="2023-04" db="EMBL/GenBank/DDBJ databases">
        <title>Black Yeasts Isolated from many extreme environments.</title>
        <authorList>
            <person name="Coleine C."/>
            <person name="Stajich J.E."/>
            <person name="Selbmann L."/>
        </authorList>
    </citation>
    <scope>NUCLEOTIDE SEQUENCE</scope>
    <source>
        <strain evidence="2">CCFEE 5312</strain>
    </source>
</reference>
<name>A0AAJ0GDY4_9PEZI</name>
<feature type="compositionally biased region" description="Low complexity" evidence="1">
    <location>
        <begin position="190"/>
        <end position="203"/>
    </location>
</feature>
<feature type="compositionally biased region" description="Low complexity" evidence="1">
    <location>
        <begin position="610"/>
        <end position="625"/>
    </location>
</feature>
<sequence>MCKRIHRIWRCGDSTEVSEWCDLVASLECLNVLKTTENLDECCSTQCCNEAIYAIQQRVQVLFENARQRIVQDEKHPKRSPSPETISKWTELRMELDQSMRHHYFVCLPYLTENGGYTNEQRQLDGKHPRSIPPLRMYEDEKEPSEFSEADRVHFRDVMQKFQTSPLMAEQQALYEKWLPGPLVQPLATQQPQLQPVAQSQSPRPQQMAPPSVTQGRGTGENQEMPPPPARHGTKKSIGKQPSKGQGAVSSSSTSAPPQSSRPKKQTQTLPASTAPPLREAAKKAAAEIADIYERSGPRSFRDKPQQDPAQRSSSTRAGKETMDDVTASRPSSSMSGQRPASQTSTKSSAASGVLRRQMGVISSLGVASLEEMKKLIKGTAQKLTSIPAHSAEPTDMQMFDYRSRTGDLRVLAETCSGLELILGKQHPIEPGFPQHQLNSMAAECRSMSDDIRRLQSPLDQWFESQDGELQGILQTMTSNSLALVSEANSSQVSFAVEGEGNSGRVRGRSPVTAGSKRRATVSTTRNASEDAGPPPLRQEAKTAGTRGRKLTWTDTLNKRLVDLRTQGKSWRDISAIMGPAASSCRTHFQKNVESFLIPAQAAAEASRNSQGSPTSSSGLSTPLSSPEPPSPDGRKR</sequence>
<feature type="compositionally biased region" description="Pro residues" evidence="1">
    <location>
        <begin position="626"/>
        <end position="637"/>
    </location>
</feature>
<feature type="region of interest" description="Disordered" evidence="1">
    <location>
        <begin position="119"/>
        <end position="151"/>
    </location>
</feature>
<accession>A0AAJ0GDY4</accession>
<feature type="region of interest" description="Disordered" evidence="1">
    <location>
        <begin position="499"/>
        <end position="549"/>
    </location>
</feature>
<dbReference type="AlphaFoldDB" id="A0AAJ0GDY4"/>
<feature type="compositionally biased region" description="Polar residues" evidence="1">
    <location>
        <begin position="308"/>
        <end position="317"/>
    </location>
</feature>
<feature type="region of interest" description="Disordered" evidence="1">
    <location>
        <begin position="190"/>
        <end position="353"/>
    </location>
</feature>
<proteinExistence type="predicted"/>
<keyword evidence="3" id="KW-1185">Reference proteome</keyword>
<feature type="compositionally biased region" description="Basic and acidic residues" evidence="1">
    <location>
        <begin position="280"/>
        <end position="306"/>
    </location>
</feature>
<gene>
    <name evidence="2" type="ORF">LTR09_004075</name>
</gene>
<dbReference type="Proteomes" id="UP001271007">
    <property type="component" value="Unassembled WGS sequence"/>
</dbReference>